<feature type="domain" description="Capsule synthesis protein CapA" evidence="2">
    <location>
        <begin position="4"/>
        <end position="244"/>
    </location>
</feature>
<proteinExistence type="inferred from homology"/>
<dbReference type="EMBL" id="JBHMEI010000023">
    <property type="protein sequence ID" value="MFB9204976.1"/>
    <property type="molecule type" value="Genomic_DNA"/>
</dbReference>
<evidence type="ECO:0000313" key="4">
    <source>
        <dbReference type="Proteomes" id="UP001589647"/>
    </source>
</evidence>
<dbReference type="Proteomes" id="UP001589647">
    <property type="component" value="Unassembled WGS sequence"/>
</dbReference>
<evidence type="ECO:0000259" key="2">
    <source>
        <dbReference type="SMART" id="SM00854"/>
    </source>
</evidence>
<keyword evidence="4" id="KW-1185">Reference proteome</keyword>
<reference evidence="3 4" key="1">
    <citation type="submission" date="2024-09" db="EMBL/GenBank/DDBJ databases">
        <authorList>
            <person name="Sun Q."/>
            <person name="Mori K."/>
        </authorList>
    </citation>
    <scope>NUCLEOTIDE SEQUENCE [LARGE SCALE GENOMIC DNA]</scope>
    <source>
        <strain evidence="3 4">CCM 3426</strain>
    </source>
</reference>
<dbReference type="InterPro" id="IPR052169">
    <property type="entry name" value="CW_Biosynth-Accessory"/>
</dbReference>
<protein>
    <submittedName>
        <fullName evidence="3">CapA family protein</fullName>
    </submittedName>
</protein>
<name>A0ABV5IKG9_9ACTN</name>
<dbReference type="InterPro" id="IPR019079">
    <property type="entry name" value="Capsule_synth_CapA"/>
</dbReference>
<comment type="similarity">
    <text evidence="1">Belongs to the CapA family.</text>
</comment>
<evidence type="ECO:0000256" key="1">
    <source>
        <dbReference type="ARBA" id="ARBA00005662"/>
    </source>
</evidence>
<dbReference type="PANTHER" id="PTHR33393">
    <property type="entry name" value="POLYGLUTAMINE SYNTHESIS ACCESSORY PROTEIN RV0574C-RELATED"/>
    <property type="match status" value="1"/>
</dbReference>
<dbReference type="SUPFAM" id="SSF56300">
    <property type="entry name" value="Metallo-dependent phosphatases"/>
    <property type="match status" value="1"/>
</dbReference>
<dbReference type="SMART" id="SM00854">
    <property type="entry name" value="PGA_cap"/>
    <property type="match status" value="1"/>
</dbReference>
<dbReference type="PANTHER" id="PTHR33393:SF11">
    <property type="entry name" value="POLYGLUTAMINE SYNTHESIS ACCESSORY PROTEIN RV0574C-RELATED"/>
    <property type="match status" value="1"/>
</dbReference>
<dbReference type="InterPro" id="IPR029052">
    <property type="entry name" value="Metallo-depent_PP-like"/>
</dbReference>
<gene>
    <name evidence="3" type="ORF">ACFFV7_27540</name>
</gene>
<organism evidence="3 4">
    <name type="scientific">Nonomuraea spiralis</name>
    <dbReference type="NCBI Taxonomy" id="46182"/>
    <lineage>
        <taxon>Bacteria</taxon>
        <taxon>Bacillati</taxon>
        <taxon>Actinomycetota</taxon>
        <taxon>Actinomycetes</taxon>
        <taxon>Streptosporangiales</taxon>
        <taxon>Streptosporangiaceae</taxon>
        <taxon>Nonomuraea</taxon>
    </lineage>
</organism>
<dbReference type="Gene3D" id="3.60.21.10">
    <property type="match status" value="1"/>
</dbReference>
<dbReference type="CDD" id="cd07381">
    <property type="entry name" value="MPP_CapA"/>
    <property type="match status" value="1"/>
</dbReference>
<accession>A0ABV5IKG9</accession>
<comment type="caution">
    <text evidence="3">The sequence shown here is derived from an EMBL/GenBank/DDBJ whole genome shotgun (WGS) entry which is preliminary data.</text>
</comment>
<dbReference type="Pfam" id="PF09587">
    <property type="entry name" value="PGA_cap"/>
    <property type="match status" value="1"/>
</dbReference>
<dbReference type="RefSeq" id="WP_189651555.1">
    <property type="nucleotide sequence ID" value="NZ_BMRC01000020.1"/>
</dbReference>
<evidence type="ECO:0000313" key="3">
    <source>
        <dbReference type="EMBL" id="MFB9204976.1"/>
    </source>
</evidence>
<sequence length="327" mass="35634">MSLTLALAGDTMLGRGVADKLERTAEPDAFFSSEVRDRLAEADLVLLNLECCLSDRGTPWPGKRFHFRAPPQAAALLAELGVDCVTLANNHALDYGHDALRDTCRHLAQAGIRHVGAGEHLAEARRPLQIEAGGLRLAIVAFADHPADFAAGASRAGIAYADLAAGTPSWVKETITSLRDRSDLVLLTPHWGPNMVAEPLPYIRTTAHTLLESGATLVAGHSAHVFHGVAPHILYDLGDFVDDYATDPLERNDLGLLWLVTLDEHGPVRLRALPLKLDYTHTRMATGDDWRWIRDRFTTACARFGTSVRVTGRDLLVELRDRPGGTP</sequence>